<proteinExistence type="predicted"/>
<evidence type="ECO:0000313" key="4">
    <source>
        <dbReference type="Proteomes" id="UP001221302"/>
    </source>
</evidence>
<dbReference type="SUPFAM" id="SSF56529">
    <property type="entry name" value="FAH"/>
    <property type="match status" value="1"/>
</dbReference>
<dbReference type="Pfam" id="PF01557">
    <property type="entry name" value="FAA_hydrolase"/>
    <property type="match status" value="1"/>
</dbReference>
<accession>A0AAE3NZP9</accession>
<feature type="domain" description="Fumarylacetoacetase-like C-terminal" evidence="2">
    <location>
        <begin position="17"/>
        <end position="218"/>
    </location>
</feature>
<dbReference type="AlphaFoldDB" id="A0AAE3NZP9"/>
<comment type="caution">
    <text evidence="3">The sequence shown here is derived from an EMBL/GenBank/DDBJ whole genome shotgun (WGS) entry which is preliminary data.</text>
</comment>
<name>A0AAE3NZP9_9BACT</name>
<organism evidence="3 4">
    <name type="scientific">Stygiobacter electus</name>
    <dbReference type="NCBI Taxonomy" id="3032292"/>
    <lineage>
        <taxon>Bacteria</taxon>
        <taxon>Pseudomonadati</taxon>
        <taxon>Ignavibacteriota</taxon>
        <taxon>Ignavibacteria</taxon>
        <taxon>Ignavibacteriales</taxon>
        <taxon>Melioribacteraceae</taxon>
        <taxon>Stygiobacter</taxon>
    </lineage>
</organism>
<keyword evidence="1" id="KW-0479">Metal-binding</keyword>
<dbReference type="InterPro" id="IPR011234">
    <property type="entry name" value="Fumarylacetoacetase-like_C"/>
</dbReference>
<dbReference type="RefSeq" id="WP_321535337.1">
    <property type="nucleotide sequence ID" value="NZ_JARGDL010000005.1"/>
</dbReference>
<dbReference type="Proteomes" id="UP001221302">
    <property type="component" value="Unassembled WGS sequence"/>
</dbReference>
<keyword evidence="4" id="KW-1185">Reference proteome</keyword>
<gene>
    <name evidence="3" type="ORF">P0M35_05380</name>
</gene>
<evidence type="ECO:0000313" key="3">
    <source>
        <dbReference type="EMBL" id="MDF1611570.1"/>
    </source>
</evidence>
<dbReference type="PANTHER" id="PTHR11820:SF7">
    <property type="entry name" value="ACYLPYRUVASE FAHD1, MITOCHONDRIAL"/>
    <property type="match status" value="1"/>
</dbReference>
<evidence type="ECO:0000256" key="1">
    <source>
        <dbReference type="ARBA" id="ARBA00022723"/>
    </source>
</evidence>
<dbReference type="EMBL" id="JARGDL010000005">
    <property type="protein sequence ID" value="MDF1611570.1"/>
    <property type="molecule type" value="Genomic_DNA"/>
</dbReference>
<protein>
    <submittedName>
        <fullName evidence="3">Fumarylacetoacetate hydrolase family protein</fullName>
    </submittedName>
</protein>
<evidence type="ECO:0000259" key="2">
    <source>
        <dbReference type="Pfam" id="PF01557"/>
    </source>
</evidence>
<keyword evidence="3" id="KW-0378">Hydrolase</keyword>
<dbReference type="Gene3D" id="3.90.850.10">
    <property type="entry name" value="Fumarylacetoacetase-like, C-terminal domain"/>
    <property type="match status" value="1"/>
</dbReference>
<sequence>MKFLKFKNHNEEVQIGKIVCVGRNYAAHAKEMGNDIPDEFPIVFLKPASTVIYSGEKVVHPNYSNNLQHEVELVLYIGEDVKNANDEEAEKAIHGYTVGLDMTLRDLQFEFKKKGDPWTFAKCFDTATVLSEIIMKKDYQLKGNEKILLRVNDETKQNSSLDNMIFSPVEIVKFISTRLKLEKGDLIFTGTPEGVSRVIAGDKLYAEIENVASLETSITK</sequence>
<dbReference type="GO" id="GO:0046872">
    <property type="term" value="F:metal ion binding"/>
    <property type="evidence" value="ECO:0007669"/>
    <property type="project" value="UniProtKB-KW"/>
</dbReference>
<dbReference type="InterPro" id="IPR036663">
    <property type="entry name" value="Fumarylacetoacetase_C_sf"/>
</dbReference>
<dbReference type="PANTHER" id="PTHR11820">
    <property type="entry name" value="ACYLPYRUVASE"/>
    <property type="match status" value="1"/>
</dbReference>
<dbReference type="GO" id="GO:0018773">
    <property type="term" value="F:acetylpyruvate hydrolase activity"/>
    <property type="evidence" value="ECO:0007669"/>
    <property type="project" value="TreeGrafter"/>
</dbReference>
<reference evidence="3" key="1">
    <citation type="submission" date="2023-03" db="EMBL/GenBank/DDBJ databases">
        <title>Stygiobacter electus gen. nov., sp. nov., facultatively anaerobic thermotolerant bacterium of the class Ignavibacteria from a well of Yessentuki mineral water deposit.</title>
        <authorList>
            <person name="Podosokorskaya O.A."/>
            <person name="Elcheninov A.G."/>
            <person name="Petrova N.F."/>
            <person name="Zavarzina D.G."/>
            <person name="Kublanov I.V."/>
            <person name="Merkel A.Y."/>
        </authorList>
    </citation>
    <scope>NUCLEOTIDE SEQUENCE</scope>
    <source>
        <strain evidence="3">09-Me</strain>
    </source>
</reference>